<evidence type="ECO:0000313" key="3">
    <source>
        <dbReference type="Proteomes" id="UP001314263"/>
    </source>
</evidence>
<dbReference type="AlphaFoldDB" id="A0AAV1I437"/>
<evidence type="ECO:0000313" key="2">
    <source>
        <dbReference type="EMBL" id="CAK0773299.1"/>
    </source>
</evidence>
<dbReference type="EMBL" id="CAUYUE010000005">
    <property type="protein sequence ID" value="CAK0773299.1"/>
    <property type="molecule type" value="Genomic_DNA"/>
</dbReference>
<name>A0AAV1I437_9CHLO</name>
<evidence type="ECO:0000256" key="1">
    <source>
        <dbReference type="SAM" id="MobiDB-lite"/>
    </source>
</evidence>
<proteinExistence type="predicted"/>
<comment type="caution">
    <text evidence="2">The sequence shown here is derived from an EMBL/GenBank/DDBJ whole genome shotgun (WGS) entry which is preliminary data.</text>
</comment>
<reference evidence="2 3" key="1">
    <citation type="submission" date="2023-10" db="EMBL/GenBank/DDBJ databases">
        <authorList>
            <person name="Maclean D."/>
            <person name="Macfadyen A."/>
        </authorList>
    </citation>
    <scope>NUCLEOTIDE SEQUENCE [LARGE SCALE GENOMIC DNA]</scope>
</reference>
<dbReference type="SUPFAM" id="SSF48371">
    <property type="entry name" value="ARM repeat"/>
    <property type="match status" value="1"/>
</dbReference>
<gene>
    <name evidence="2" type="ORF">CVIRNUC_004050</name>
</gene>
<organism evidence="2 3">
    <name type="scientific">Coccomyxa viridis</name>
    <dbReference type="NCBI Taxonomy" id="1274662"/>
    <lineage>
        <taxon>Eukaryota</taxon>
        <taxon>Viridiplantae</taxon>
        <taxon>Chlorophyta</taxon>
        <taxon>core chlorophytes</taxon>
        <taxon>Trebouxiophyceae</taxon>
        <taxon>Trebouxiophyceae incertae sedis</taxon>
        <taxon>Coccomyxaceae</taxon>
        <taxon>Coccomyxa</taxon>
    </lineage>
</organism>
<feature type="region of interest" description="Disordered" evidence="1">
    <location>
        <begin position="268"/>
        <end position="296"/>
    </location>
</feature>
<feature type="compositionally biased region" description="Low complexity" evidence="1">
    <location>
        <begin position="917"/>
        <end position="926"/>
    </location>
</feature>
<sequence>MCMAEKSNLRLQKAVWQCSQPADAASDGHLQHTLETFLSSVRGADAVFLALVDRARAEPLSTAVLLKCVELLAQYLPKYPASPEVLQQMDALCSQLVSVMRLPQPLSGSLRRSVSFLQTLVSRKAAAQRVQLMRPDTACDSKACTASQPLSLRSAKADAERDALANDADDADSASELAAIFAPHQEGSHSGERRPAICPDLLSHRWGSQASSPAAERHAWEAFRPCLAWAPDTAGIAQKLPYDHERAAAAQAAALQEQLLTIAAAENSSTQLGESEDETAPALSSQDRQRRSARALQQPMSIAALTDKDIEAIVAMACNSSTAMPNIWGEIGGGMHSPAADVDADVEACCGLLAQLLVDMWQRAGPANSFPLASLLLQRLLSSGTTETQARAFDIIQSLALLVTTPARSIADDGPALQEWTRLLLFDLLHTLAQKKAVDEPLWVAALGCLCQLCMHQGSFVRHLVQPLSPAAASGLLSACTQYNWSEATHTALVCLAANVLYDASAAQPEPAADAGSSVAQTQDADGAEHQSASDDEDAASFKSATADPEEAAAENQGIEAEGNKQAGVQLNPDKLEAFGGAHEVARHLACACSTQARRNLLCILLDCCIEQLVPDGGAEEQDQEEAIGEINDRDIPAAALEEACRRIAASSAAESLGVAFHCGMPGFAGPLSAAVWEEGGNLGDKAEDSEEQQRALMVIMARLESLAVSMAAGELMPAMMPALTRSLADVSSQVSPSEDSAAVWECLSDLLCSPDARAAQLAESWLLRLLMAAAERRLAASEESADDILEHALLPALPEDSQSHDREPAGLGYRDQPHLALLLQHALSQARPSADTGARLARAVSRLLLLAKQRAALPQHAWSMKLSPAPVSPQYLRSLRGPGRSICTPRVSGSGKHHRRLSSLDSTMRRLRLSDDAASSPSSADLEAGLPRRPLTDRPASGAASARQELQGHRLSSSAADEAGDAQANSADGQAEPPEAEDAAQAGAPLQRPASGMRLNLSRARTESSEGSALPPAGLPEDDTPWQDQDIIGITLDTLHLLSQWLLLAPAACRQEAFRELGQHLMRALTAPLPDVSRLAEQDGAVACTASMGPIASFLEACSGCPHHLLQRVPVSLLVNTLDNLQHSGLSTHQGCQRSGVEDLRVALLLLLVSRIVKDENALIKAGGPSLFVDLLEDDDACIRHAAATFLEGHYAVSQRPAFCQGVRHLVAQAQQSPADARLRSKYLLVTSLLRLRFVDPVK</sequence>
<keyword evidence="3" id="KW-1185">Reference proteome</keyword>
<dbReference type="InterPro" id="IPR016024">
    <property type="entry name" value="ARM-type_fold"/>
</dbReference>
<feature type="region of interest" description="Disordered" evidence="1">
    <location>
        <begin position="512"/>
        <end position="564"/>
    </location>
</feature>
<dbReference type="PANTHER" id="PTHR34958:SF1">
    <property type="entry name" value="ARMADILLO-LIKE HELICAL DOMAIN-CONTAINING PROTEIN"/>
    <property type="match status" value="1"/>
</dbReference>
<accession>A0AAV1I437</accession>
<protein>
    <submittedName>
        <fullName evidence="2">Uncharacterized protein</fullName>
    </submittedName>
</protein>
<feature type="compositionally biased region" description="Low complexity" evidence="1">
    <location>
        <begin position="972"/>
        <end position="990"/>
    </location>
</feature>
<dbReference type="Proteomes" id="UP001314263">
    <property type="component" value="Unassembled WGS sequence"/>
</dbReference>
<dbReference type="PANTHER" id="PTHR34958">
    <property type="entry name" value="CONDITIONAL LOSS-OF-GROWTH 1"/>
    <property type="match status" value="1"/>
</dbReference>
<feature type="region of interest" description="Disordered" evidence="1">
    <location>
        <begin position="881"/>
        <end position="1025"/>
    </location>
</feature>